<dbReference type="Gene3D" id="3.30.420.110">
    <property type="entry name" value="MutS, connector domain"/>
    <property type="match status" value="1"/>
</dbReference>
<evidence type="ECO:0000313" key="13">
    <source>
        <dbReference type="EMBL" id="SZX67390.1"/>
    </source>
</evidence>
<reference evidence="13 14" key="1">
    <citation type="submission" date="2016-10" db="EMBL/GenBank/DDBJ databases">
        <authorList>
            <person name="Cai Z."/>
        </authorList>
    </citation>
    <scope>NUCLEOTIDE SEQUENCE [LARGE SCALE GENOMIC DNA]</scope>
</reference>
<feature type="compositionally biased region" description="Low complexity" evidence="11">
    <location>
        <begin position="247"/>
        <end position="265"/>
    </location>
</feature>
<comment type="function">
    <text evidence="9">Component of the post-replicative DNA mismatch repair system (MMR).</text>
</comment>
<dbReference type="AlphaFoldDB" id="A0A383VR68"/>
<dbReference type="PROSITE" id="PS00486">
    <property type="entry name" value="DNA_MISMATCH_REPAIR_2"/>
    <property type="match status" value="1"/>
</dbReference>
<dbReference type="InterPro" id="IPR000432">
    <property type="entry name" value="DNA_mismatch_repair_MutS_C"/>
</dbReference>
<dbReference type="GO" id="GO:0140664">
    <property type="term" value="F:ATP-dependent DNA damage sensor activity"/>
    <property type="evidence" value="ECO:0007669"/>
    <property type="project" value="InterPro"/>
</dbReference>
<evidence type="ECO:0000256" key="3">
    <source>
        <dbReference type="ARBA" id="ARBA00022741"/>
    </source>
</evidence>
<dbReference type="GO" id="GO:0006298">
    <property type="term" value="P:mismatch repair"/>
    <property type="evidence" value="ECO:0007669"/>
    <property type="project" value="InterPro"/>
</dbReference>
<dbReference type="InterPro" id="IPR011184">
    <property type="entry name" value="DNA_mismatch_repair_Msh2"/>
</dbReference>
<keyword evidence="8" id="KW-0539">Nucleus</keyword>
<evidence type="ECO:0000259" key="12">
    <source>
        <dbReference type="PROSITE" id="PS00486"/>
    </source>
</evidence>
<evidence type="ECO:0000256" key="1">
    <source>
        <dbReference type="ARBA" id="ARBA00004123"/>
    </source>
</evidence>
<dbReference type="Pfam" id="PF05190">
    <property type="entry name" value="MutS_IV"/>
    <property type="match status" value="1"/>
</dbReference>
<dbReference type="Pfam" id="PF05188">
    <property type="entry name" value="MutS_II"/>
    <property type="match status" value="1"/>
</dbReference>
<dbReference type="InterPro" id="IPR007861">
    <property type="entry name" value="DNA_mismatch_repair_MutS_clamp"/>
</dbReference>
<keyword evidence="10" id="KW-0175">Coiled coil</keyword>
<evidence type="ECO:0000256" key="10">
    <source>
        <dbReference type="SAM" id="Coils"/>
    </source>
</evidence>
<feature type="region of interest" description="Disordered" evidence="11">
    <location>
        <begin position="242"/>
        <end position="277"/>
    </location>
</feature>
<keyword evidence="5" id="KW-0067">ATP-binding</keyword>
<dbReference type="GO" id="GO:0032301">
    <property type="term" value="C:MutSalpha complex"/>
    <property type="evidence" value="ECO:0007669"/>
    <property type="project" value="TreeGrafter"/>
</dbReference>
<dbReference type="SUPFAM" id="SSF48334">
    <property type="entry name" value="DNA repair protein MutS, domain III"/>
    <property type="match status" value="1"/>
</dbReference>
<keyword evidence="3 9" id="KW-0547">Nucleotide-binding</keyword>
<dbReference type="Proteomes" id="UP000256970">
    <property type="component" value="Unassembled WGS sequence"/>
</dbReference>
<comment type="subcellular location">
    <subcellularLocation>
        <location evidence="1">Nucleus</location>
    </subcellularLocation>
</comment>
<protein>
    <recommendedName>
        <fullName evidence="12">DNA mismatch repair proteins mutS family domain-containing protein</fullName>
    </recommendedName>
</protein>
<feature type="coiled-coil region" evidence="10">
    <location>
        <begin position="538"/>
        <end position="565"/>
    </location>
</feature>
<dbReference type="GO" id="GO:0030983">
    <property type="term" value="F:mismatched DNA binding"/>
    <property type="evidence" value="ECO:0007669"/>
    <property type="project" value="InterPro"/>
</dbReference>
<evidence type="ECO:0000256" key="4">
    <source>
        <dbReference type="ARBA" id="ARBA00022763"/>
    </source>
</evidence>
<evidence type="ECO:0000256" key="9">
    <source>
        <dbReference type="RuleBase" id="RU003756"/>
    </source>
</evidence>
<dbReference type="InterPro" id="IPR036187">
    <property type="entry name" value="DNA_mismatch_repair_MutS_sf"/>
</dbReference>
<organism evidence="13 14">
    <name type="scientific">Tetradesmus obliquus</name>
    <name type="common">Green alga</name>
    <name type="synonym">Acutodesmus obliquus</name>
    <dbReference type="NCBI Taxonomy" id="3088"/>
    <lineage>
        <taxon>Eukaryota</taxon>
        <taxon>Viridiplantae</taxon>
        <taxon>Chlorophyta</taxon>
        <taxon>core chlorophytes</taxon>
        <taxon>Chlorophyceae</taxon>
        <taxon>CS clade</taxon>
        <taxon>Sphaeropleales</taxon>
        <taxon>Scenedesmaceae</taxon>
        <taxon>Tetradesmus</taxon>
    </lineage>
</organism>
<evidence type="ECO:0000313" key="14">
    <source>
        <dbReference type="Proteomes" id="UP000256970"/>
    </source>
</evidence>
<dbReference type="GO" id="GO:0006312">
    <property type="term" value="P:mitotic recombination"/>
    <property type="evidence" value="ECO:0007669"/>
    <property type="project" value="TreeGrafter"/>
</dbReference>
<dbReference type="Pfam" id="PF05192">
    <property type="entry name" value="MutS_III"/>
    <property type="match status" value="1"/>
</dbReference>
<dbReference type="Gene3D" id="3.40.1170.10">
    <property type="entry name" value="DNA repair protein MutS, domain I"/>
    <property type="match status" value="1"/>
</dbReference>
<keyword evidence="7 9" id="KW-0234">DNA repair</keyword>
<name>A0A383VR68_TETOB</name>
<dbReference type="InterPro" id="IPR045076">
    <property type="entry name" value="MutS"/>
</dbReference>
<dbReference type="PIRSF" id="PIRSF005813">
    <property type="entry name" value="MSH2"/>
    <property type="match status" value="1"/>
</dbReference>
<comment type="similarity">
    <text evidence="2 9">Belongs to the DNA mismatch repair MutS family.</text>
</comment>
<feature type="region of interest" description="Disordered" evidence="11">
    <location>
        <begin position="75"/>
        <end position="98"/>
    </location>
</feature>
<dbReference type="Pfam" id="PF00488">
    <property type="entry name" value="MutS_V"/>
    <property type="match status" value="1"/>
</dbReference>
<dbReference type="InterPro" id="IPR027417">
    <property type="entry name" value="P-loop_NTPase"/>
</dbReference>
<proteinExistence type="inferred from homology"/>
<feature type="domain" description="DNA mismatch repair proteins mutS family" evidence="12">
    <location>
        <begin position="816"/>
        <end position="832"/>
    </location>
</feature>
<evidence type="ECO:0000256" key="6">
    <source>
        <dbReference type="ARBA" id="ARBA00023125"/>
    </source>
</evidence>
<dbReference type="STRING" id="3088.A0A383VR68"/>
<feature type="region of interest" description="Disordered" evidence="11">
    <location>
        <begin position="931"/>
        <end position="958"/>
    </location>
</feature>
<dbReference type="InterPro" id="IPR036678">
    <property type="entry name" value="MutS_con_dom_sf"/>
</dbReference>
<gene>
    <name evidence="13" type="ORF">BQ4739_LOCUS7789</name>
</gene>
<dbReference type="EMBL" id="FNXT01000791">
    <property type="protein sequence ID" value="SZX67390.1"/>
    <property type="molecule type" value="Genomic_DNA"/>
</dbReference>
<evidence type="ECO:0000256" key="7">
    <source>
        <dbReference type="ARBA" id="ARBA00023204"/>
    </source>
</evidence>
<sequence length="1039" mass="109434">MVLEAKTDAPELALDSSSQAGFCKWFQSLPQDPQVVRFFDRKGFYSVHGESALFIARDFYRTLAVVKYLGGPPPASTPGSKAAAATPKPAGNGSSSGRTGLASVMLNQSLFESVIRALLLEGGQHSVQLWEGAGANWSLARQASPGRLSAFEDALFRGSAAAGSGDAGLSAAAAAAAEVPLLAAVWLGSSEGQRVVGVAFLDAATRRLGACELPDDDHFCSLEALLMQLGVKEVALPQLGAGKGNSATQADAGTPGGTAATPPTTGGKGGSGAGAAAAAAEGRRLRDALARVGVMGSEAARSSFATKHLEQDLARLLESGSVEHHRDVLERPCAAAALAGLLAFASLSSDASGMGKHSLALYDPGRFMRLDAAAVRALNVLPQRLDGSASFSLFGIMARGKTAMGKRLLKAWLKAPLVEPAAIQQRLDIVEAMVADQGLREAVRDALRGMPDIERLSRKLEARRASLADLCQLYRASSVLPRLEEALRCHEGPAAELLVSRYAAPLAEQHDESHLTKFELLLEASLDLEAVPQEYLVSAAYDSRLQALRDDKDAVESEIASLAAAAAKDLGLILDKTIKLEWHKAANTKTRCLRITQKEEKVVRGKLNARYMTLETRKDGTKFTSRALKEAAERQAELAGRYEGLQRDLVAQVVGVAATFTGVWLEVAGLIAELDVLGGFADLAAADPTRPYCKPEILERDAGELVIKGCRHPCVEVQEGVAFVANDCVMQRGSSWFNIITGPNMGGKSTFIRQVGCVVLMAQVGCFVPADSARIAPRDAIFARVGAGDCQQRGVSTFMAEMLETGAILRGASSRSLIIIDELGRGTSTYDGFGLAWAIAEHIMQHIGAPALFATHFHELTDIRGPGGVANLHVQTQLDEATGKLTMLYNIAQGACDQSFGIHVAESANFPASVIAAAKVKLAELESASAGSNTQQRGLGDAAAADAMDVDGKQQQQQRVKRSWGEAVQQDAAAAAGGKDQQATKQAVQRARKLLGDFSALEFGAVSGEAAAEAALALLQQLEAEVAGDPLLQQLVKAP</sequence>
<dbReference type="Pfam" id="PF01624">
    <property type="entry name" value="MutS_I"/>
    <property type="match status" value="1"/>
</dbReference>
<accession>A0A383VR68</accession>
<evidence type="ECO:0000256" key="8">
    <source>
        <dbReference type="ARBA" id="ARBA00023242"/>
    </source>
</evidence>
<evidence type="ECO:0000256" key="5">
    <source>
        <dbReference type="ARBA" id="ARBA00022840"/>
    </source>
</evidence>
<dbReference type="SMART" id="SM00533">
    <property type="entry name" value="MUTSd"/>
    <property type="match status" value="1"/>
</dbReference>
<dbReference type="InterPro" id="IPR007695">
    <property type="entry name" value="DNA_mismatch_repair_MutS-lik_N"/>
</dbReference>
<dbReference type="InterPro" id="IPR016151">
    <property type="entry name" value="DNA_mismatch_repair_MutS_N"/>
</dbReference>
<keyword evidence="14" id="KW-1185">Reference proteome</keyword>
<dbReference type="SUPFAM" id="SSF52540">
    <property type="entry name" value="P-loop containing nucleoside triphosphate hydrolases"/>
    <property type="match status" value="1"/>
</dbReference>
<dbReference type="PANTHER" id="PTHR11361">
    <property type="entry name" value="DNA MISMATCH REPAIR PROTEIN MUTS FAMILY MEMBER"/>
    <property type="match status" value="1"/>
</dbReference>
<dbReference type="SMART" id="SM00534">
    <property type="entry name" value="MUTSac"/>
    <property type="match status" value="1"/>
</dbReference>
<dbReference type="Gene3D" id="1.10.1420.10">
    <property type="match status" value="2"/>
</dbReference>
<keyword evidence="4 9" id="KW-0227">DNA damage</keyword>
<dbReference type="InterPro" id="IPR007696">
    <property type="entry name" value="DNA_mismatch_repair_MutS_core"/>
</dbReference>
<evidence type="ECO:0000256" key="2">
    <source>
        <dbReference type="ARBA" id="ARBA00006271"/>
    </source>
</evidence>
<dbReference type="GO" id="GO:0005524">
    <property type="term" value="F:ATP binding"/>
    <property type="evidence" value="ECO:0007669"/>
    <property type="project" value="UniProtKB-KW"/>
</dbReference>
<dbReference type="PANTHER" id="PTHR11361:SF35">
    <property type="entry name" value="DNA MISMATCH REPAIR PROTEIN MSH2"/>
    <property type="match status" value="1"/>
</dbReference>
<evidence type="ECO:0000256" key="11">
    <source>
        <dbReference type="SAM" id="MobiDB-lite"/>
    </source>
</evidence>
<dbReference type="Gene3D" id="3.40.50.300">
    <property type="entry name" value="P-loop containing nucleotide triphosphate hydrolases"/>
    <property type="match status" value="1"/>
</dbReference>
<dbReference type="InterPro" id="IPR007860">
    <property type="entry name" value="DNA_mmatch_repair_MutS_con_dom"/>
</dbReference>
<keyword evidence="6 9" id="KW-0238">DNA-binding</keyword>